<keyword evidence="3" id="KW-1185">Reference proteome</keyword>
<evidence type="ECO:0000313" key="2">
    <source>
        <dbReference type="EMBL" id="KIJ38872.1"/>
    </source>
</evidence>
<dbReference type="HOGENOM" id="CLU_1563879_0_0_1"/>
<feature type="compositionally biased region" description="Basic and acidic residues" evidence="1">
    <location>
        <begin position="46"/>
        <end position="57"/>
    </location>
</feature>
<name>A0A0C9VBI1_SPHS4</name>
<organism evidence="2 3">
    <name type="scientific">Sphaerobolus stellatus (strain SS14)</name>
    <dbReference type="NCBI Taxonomy" id="990650"/>
    <lineage>
        <taxon>Eukaryota</taxon>
        <taxon>Fungi</taxon>
        <taxon>Dikarya</taxon>
        <taxon>Basidiomycota</taxon>
        <taxon>Agaricomycotina</taxon>
        <taxon>Agaricomycetes</taxon>
        <taxon>Phallomycetidae</taxon>
        <taxon>Geastrales</taxon>
        <taxon>Sphaerobolaceae</taxon>
        <taxon>Sphaerobolus</taxon>
    </lineage>
</organism>
<gene>
    <name evidence="2" type="ORF">M422DRAFT_258524</name>
</gene>
<evidence type="ECO:0000313" key="3">
    <source>
        <dbReference type="Proteomes" id="UP000054279"/>
    </source>
</evidence>
<sequence>MAPRQRDGRHIAWKSTDEQACRWREVEGAGGHMAIADNEDGSGTETAERREDDGCDDWKEASSKHWVSIAEAALMVLNPVLVDQVDKSSSQGWKDPWTGSMDFDPNGLSFLEKWGLEMHGTGEPYAMTPPSEHVFSLPSSASDTPQHCLDEDHLIAILGHDTSNNICVRRQ</sequence>
<dbReference type="EMBL" id="KN837157">
    <property type="protein sequence ID" value="KIJ38872.1"/>
    <property type="molecule type" value="Genomic_DNA"/>
</dbReference>
<proteinExistence type="predicted"/>
<dbReference type="Proteomes" id="UP000054279">
    <property type="component" value="Unassembled WGS sequence"/>
</dbReference>
<dbReference type="AlphaFoldDB" id="A0A0C9VBI1"/>
<feature type="region of interest" description="Disordered" evidence="1">
    <location>
        <begin position="28"/>
        <end position="57"/>
    </location>
</feature>
<reference evidence="2 3" key="1">
    <citation type="submission" date="2014-06" db="EMBL/GenBank/DDBJ databases">
        <title>Evolutionary Origins and Diversification of the Mycorrhizal Mutualists.</title>
        <authorList>
            <consortium name="DOE Joint Genome Institute"/>
            <consortium name="Mycorrhizal Genomics Consortium"/>
            <person name="Kohler A."/>
            <person name="Kuo A."/>
            <person name="Nagy L.G."/>
            <person name="Floudas D."/>
            <person name="Copeland A."/>
            <person name="Barry K.W."/>
            <person name="Cichocki N."/>
            <person name="Veneault-Fourrey C."/>
            <person name="LaButti K."/>
            <person name="Lindquist E.A."/>
            <person name="Lipzen A."/>
            <person name="Lundell T."/>
            <person name="Morin E."/>
            <person name="Murat C."/>
            <person name="Riley R."/>
            <person name="Ohm R."/>
            <person name="Sun H."/>
            <person name="Tunlid A."/>
            <person name="Henrissat B."/>
            <person name="Grigoriev I.V."/>
            <person name="Hibbett D.S."/>
            <person name="Martin F."/>
        </authorList>
    </citation>
    <scope>NUCLEOTIDE SEQUENCE [LARGE SCALE GENOMIC DNA]</scope>
    <source>
        <strain evidence="2 3">SS14</strain>
    </source>
</reference>
<evidence type="ECO:0000256" key="1">
    <source>
        <dbReference type="SAM" id="MobiDB-lite"/>
    </source>
</evidence>
<protein>
    <submittedName>
        <fullName evidence="2">Uncharacterized protein</fullName>
    </submittedName>
</protein>
<accession>A0A0C9VBI1</accession>